<feature type="region of interest" description="Disordered" evidence="1">
    <location>
        <begin position="79"/>
        <end position="178"/>
    </location>
</feature>
<sequence>MTQYQYKVVPAPAKGEKARGVKAAEDRFALAIERLMNEMAAEGWEFQRAELLPSEERSGLTSSQTIWRNLLVFRRPASVSTIETPEPVTDSTPVIAPATAAATDDDDADLEGRRLASAADLATPETAKDPADSTGGDDTDTPKQAARADDDLAEEDDEAPLDSPSSLLSERAARMRHD</sequence>
<reference evidence="2 3" key="1">
    <citation type="journal article" date="2010" name="J. Bacteriol.">
        <title>Genome sequences of Pelagibaca bermudensis HTCC2601T and Maritimibacter alkaliphilus HTCC2654T, the type strains of two marine Roseobacter genera.</title>
        <authorList>
            <person name="Thrash J.C."/>
            <person name="Cho J.C."/>
            <person name="Ferriera S."/>
            <person name="Johnson J."/>
            <person name="Vergin K.L."/>
            <person name="Giovannoni S.J."/>
        </authorList>
    </citation>
    <scope>NUCLEOTIDE SEQUENCE [LARGE SCALE GENOMIC DNA]</scope>
    <source>
        <strain evidence="3">DSM 26914 / JCM 13377 / KCTC 12554 / HTCC2601</strain>
    </source>
</reference>
<dbReference type="OrthoDB" id="7658888at2"/>
<dbReference type="HOGENOM" id="CLU_092041_2_0_5"/>
<proteinExistence type="predicted"/>
<dbReference type="eggNOG" id="ENOG5032S3Y">
    <property type="taxonomic scope" value="Bacteria"/>
</dbReference>
<evidence type="ECO:0000313" key="2">
    <source>
        <dbReference type="EMBL" id="EAU44464.1"/>
    </source>
</evidence>
<keyword evidence="3" id="KW-1185">Reference proteome</keyword>
<dbReference type="STRING" id="314265.R2601_08026"/>
<protein>
    <recommendedName>
        <fullName evidence="4">DUF4177 domain-containing protein</fullName>
    </recommendedName>
</protein>
<comment type="caution">
    <text evidence="2">The sequence shown here is derived from an EMBL/GenBank/DDBJ whole genome shotgun (WGS) entry which is preliminary data.</text>
</comment>
<evidence type="ECO:0000256" key="1">
    <source>
        <dbReference type="SAM" id="MobiDB-lite"/>
    </source>
</evidence>
<gene>
    <name evidence="2" type="ORF">R2601_08026</name>
</gene>
<dbReference type="Proteomes" id="UP000006230">
    <property type="component" value="Unassembled WGS sequence"/>
</dbReference>
<organism evidence="2 3">
    <name type="scientific">Salipiger bermudensis (strain DSM 26914 / JCM 13377 / KCTC 12554 / HTCC2601)</name>
    <name type="common">Pelagibaca bermudensis</name>
    <dbReference type="NCBI Taxonomy" id="314265"/>
    <lineage>
        <taxon>Bacteria</taxon>
        <taxon>Pseudomonadati</taxon>
        <taxon>Pseudomonadota</taxon>
        <taxon>Alphaproteobacteria</taxon>
        <taxon>Rhodobacterales</taxon>
        <taxon>Roseobacteraceae</taxon>
        <taxon>Salipiger</taxon>
    </lineage>
</organism>
<feature type="compositionally biased region" description="Acidic residues" evidence="1">
    <location>
        <begin position="151"/>
        <end position="160"/>
    </location>
</feature>
<name>Q0FJY0_SALBH</name>
<accession>Q0FJY0</accession>
<evidence type="ECO:0008006" key="4">
    <source>
        <dbReference type="Google" id="ProtNLM"/>
    </source>
</evidence>
<dbReference type="RefSeq" id="WP_007792020.1">
    <property type="nucleotide sequence ID" value="NZ_DS022276.1"/>
</dbReference>
<evidence type="ECO:0000313" key="3">
    <source>
        <dbReference type="Proteomes" id="UP000006230"/>
    </source>
</evidence>
<dbReference type="EMBL" id="AATQ01000045">
    <property type="protein sequence ID" value="EAU44464.1"/>
    <property type="molecule type" value="Genomic_DNA"/>
</dbReference>
<dbReference type="AlphaFoldDB" id="Q0FJY0"/>
<feature type="compositionally biased region" description="Low complexity" evidence="1">
    <location>
        <begin position="161"/>
        <end position="170"/>
    </location>
</feature>